<sequence length="131" mass="15156">MVKTLTALQAKVQVLEALSRRNNLRVVGIAETILINNMEEYIKHLLTTLVGRETFSDIFIVERAHRSLAPQLPPGAPLRLVLAKILKYRDRDAALRKARELKTLRHEGSDMSFTMTSRNRSRKHDDYFSRR</sequence>
<evidence type="ECO:0000313" key="2">
    <source>
        <dbReference type="Proteomes" id="UP001066276"/>
    </source>
</evidence>
<dbReference type="AlphaFoldDB" id="A0AAV7LNP6"/>
<organism evidence="1 2">
    <name type="scientific">Pleurodeles waltl</name>
    <name type="common">Iberian ribbed newt</name>
    <dbReference type="NCBI Taxonomy" id="8319"/>
    <lineage>
        <taxon>Eukaryota</taxon>
        <taxon>Metazoa</taxon>
        <taxon>Chordata</taxon>
        <taxon>Craniata</taxon>
        <taxon>Vertebrata</taxon>
        <taxon>Euteleostomi</taxon>
        <taxon>Amphibia</taxon>
        <taxon>Batrachia</taxon>
        <taxon>Caudata</taxon>
        <taxon>Salamandroidea</taxon>
        <taxon>Salamandridae</taxon>
        <taxon>Pleurodelinae</taxon>
        <taxon>Pleurodeles</taxon>
    </lineage>
</organism>
<gene>
    <name evidence="1" type="ORF">NDU88_006270</name>
</gene>
<name>A0AAV7LNP6_PLEWA</name>
<comment type="caution">
    <text evidence="1">The sequence shown here is derived from an EMBL/GenBank/DDBJ whole genome shotgun (WGS) entry which is preliminary data.</text>
</comment>
<dbReference type="InterPro" id="IPR004244">
    <property type="entry name" value="Transposase_22"/>
</dbReference>
<keyword evidence="2" id="KW-1185">Reference proteome</keyword>
<proteinExistence type="predicted"/>
<dbReference type="EMBL" id="JANPWB010000015">
    <property type="protein sequence ID" value="KAJ1093162.1"/>
    <property type="molecule type" value="Genomic_DNA"/>
</dbReference>
<evidence type="ECO:0000313" key="1">
    <source>
        <dbReference type="EMBL" id="KAJ1093162.1"/>
    </source>
</evidence>
<dbReference type="Gene3D" id="3.30.70.1820">
    <property type="entry name" value="L1 transposable element, RRM domain"/>
    <property type="match status" value="1"/>
</dbReference>
<protein>
    <submittedName>
        <fullName evidence="1">Uncharacterized protein</fullName>
    </submittedName>
</protein>
<reference evidence="1" key="1">
    <citation type="journal article" date="2022" name="bioRxiv">
        <title>Sequencing and chromosome-scale assembly of the giantPleurodeles waltlgenome.</title>
        <authorList>
            <person name="Brown T."/>
            <person name="Elewa A."/>
            <person name="Iarovenko S."/>
            <person name="Subramanian E."/>
            <person name="Araus A.J."/>
            <person name="Petzold A."/>
            <person name="Susuki M."/>
            <person name="Suzuki K.-i.T."/>
            <person name="Hayashi T."/>
            <person name="Toyoda A."/>
            <person name="Oliveira C."/>
            <person name="Osipova E."/>
            <person name="Leigh N.D."/>
            <person name="Simon A."/>
            <person name="Yun M.H."/>
        </authorList>
    </citation>
    <scope>NUCLEOTIDE SEQUENCE</scope>
    <source>
        <strain evidence="1">20211129_DDA</strain>
        <tissue evidence="1">Liver</tissue>
    </source>
</reference>
<dbReference type="Proteomes" id="UP001066276">
    <property type="component" value="Chromosome 11"/>
</dbReference>
<accession>A0AAV7LNP6</accession>
<dbReference type="PANTHER" id="PTHR11505">
    <property type="entry name" value="L1 TRANSPOSABLE ELEMENT-RELATED"/>
    <property type="match status" value="1"/>
</dbReference>